<feature type="region of interest" description="Disordered" evidence="1">
    <location>
        <begin position="43"/>
        <end position="68"/>
    </location>
</feature>
<proteinExistence type="predicted"/>
<name>A0ABV7UGG6_9HYPH</name>
<keyword evidence="3" id="KW-1185">Reference proteome</keyword>
<evidence type="ECO:0000256" key="1">
    <source>
        <dbReference type="SAM" id="MobiDB-lite"/>
    </source>
</evidence>
<feature type="compositionally biased region" description="Basic and acidic residues" evidence="1">
    <location>
        <begin position="52"/>
        <end position="68"/>
    </location>
</feature>
<gene>
    <name evidence="2" type="ORF">ACFONL_09575</name>
</gene>
<organism evidence="2 3">
    <name type="scientific">Camelimonas fluminis</name>
    <dbReference type="NCBI Taxonomy" id="1576911"/>
    <lineage>
        <taxon>Bacteria</taxon>
        <taxon>Pseudomonadati</taxon>
        <taxon>Pseudomonadota</taxon>
        <taxon>Alphaproteobacteria</taxon>
        <taxon>Hyphomicrobiales</taxon>
        <taxon>Chelatococcaceae</taxon>
        <taxon>Camelimonas</taxon>
    </lineage>
</organism>
<comment type="caution">
    <text evidence="2">The sequence shown here is derived from an EMBL/GenBank/DDBJ whole genome shotgun (WGS) entry which is preliminary data.</text>
</comment>
<dbReference type="RefSeq" id="WP_191320558.1">
    <property type="nucleotide sequence ID" value="NZ_BNCG01000019.1"/>
</dbReference>
<evidence type="ECO:0000313" key="2">
    <source>
        <dbReference type="EMBL" id="MFC3637623.1"/>
    </source>
</evidence>
<reference evidence="3" key="1">
    <citation type="journal article" date="2019" name="Int. J. Syst. Evol. Microbiol.">
        <title>The Global Catalogue of Microorganisms (GCM) 10K type strain sequencing project: providing services to taxonomists for standard genome sequencing and annotation.</title>
        <authorList>
            <consortium name="The Broad Institute Genomics Platform"/>
            <consortium name="The Broad Institute Genome Sequencing Center for Infectious Disease"/>
            <person name="Wu L."/>
            <person name="Ma J."/>
        </authorList>
    </citation>
    <scope>NUCLEOTIDE SEQUENCE [LARGE SCALE GENOMIC DNA]</scope>
    <source>
        <strain evidence="3">KCTC 42282</strain>
    </source>
</reference>
<accession>A0ABV7UGG6</accession>
<sequence>MTSNVAERGLYKTSDGWVQVVAGEQLRRIRAQAYIASGAQPPLELLPLRNPEPQDHEAKAAGRREYTH</sequence>
<dbReference type="EMBL" id="JBHRYC010000040">
    <property type="protein sequence ID" value="MFC3637623.1"/>
    <property type="molecule type" value="Genomic_DNA"/>
</dbReference>
<evidence type="ECO:0000313" key="3">
    <source>
        <dbReference type="Proteomes" id="UP001595704"/>
    </source>
</evidence>
<dbReference type="Proteomes" id="UP001595704">
    <property type="component" value="Unassembled WGS sequence"/>
</dbReference>
<protein>
    <submittedName>
        <fullName evidence="2">Uncharacterized protein</fullName>
    </submittedName>
</protein>